<proteinExistence type="predicted"/>
<name>A0A8J2L3K0_9HEXA</name>
<dbReference type="AlphaFoldDB" id="A0A8J2L3K0"/>
<protein>
    <submittedName>
        <fullName evidence="1">Uncharacterized protein</fullName>
    </submittedName>
</protein>
<gene>
    <name evidence="1" type="ORF">AFUS01_LOCUS35008</name>
</gene>
<evidence type="ECO:0000313" key="2">
    <source>
        <dbReference type="Proteomes" id="UP000708208"/>
    </source>
</evidence>
<dbReference type="Proteomes" id="UP000708208">
    <property type="component" value="Unassembled WGS sequence"/>
</dbReference>
<accession>A0A8J2L3K0</accession>
<comment type="caution">
    <text evidence="1">The sequence shown here is derived from an EMBL/GenBank/DDBJ whole genome shotgun (WGS) entry which is preliminary data.</text>
</comment>
<keyword evidence="2" id="KW-1185">Reference proteome</keyword>
<reference evidence="1" key="1">
    <citation type="submission" date="2021-06" db="EMBL/GenBank/DDBJ databases">
        <authorList>
            <person name="Hodson N. C."/>
            <person name="Mongue J. A."/>
            <person name="Jaron S. K."/>
        </authorList>
    </citation>
    <scope>NUCLEOTIDE SEQUENCE</scope>
</reference>
<feature type="non-terminal residue" evidence="1">
    <location>
        <position position="1"/>
    </location>
</feature>
<dbReference type="EMBL" id="CAJVCH010534304">
    <property type="protein sequence ID" value="CAG7824872.1"/>
    <property type="molecule type" value="Genomic_DNA"/>
</dbReference>
<evidence type="ECO:0000313" key="1">
    <source>
        <dbReference type="EMBL" id="CAG7824872.1"/>
    </source>
</evidence>
<sequence>MENCAFGVRTAALNIALEQFAWIAKQSDNLVLTIGTAAPSFVYCYTARNAGMSGKHVFTTKTVA</sequence>
<organism evidence="1 2">
    <name type="scientific">Allacma fusca</name>
    <dbReference type="NCBI Taxonomy" id="39272"/>
    <lineage>
        <taxon>Eukaryota</taxon>
        <taxon>Metazoa</taxon>
        <taxon>Ecdysozoa</taxon>
        <taxon>Arthropoda</taxon>
        <taxon>Hexapoda</taxon>
        <taxon>Collembola</taxon>
        <taxon>Symphypleona</taxon>
        <taxon>Sminthuridae</taxon>
        <taxon>Allacma</taxon>
    </lineage>
</organism>